<dbReference type="KEGG" id="nall:PP769_16560"/>
<dbReference type="Proteomes" id="UP001302719">
    <property type="component" value="Chromosome"/>
</dbReference>
<evidence type="ECO:0000259" key="1">
    <source>
        <dbReference type="Pfam" id="PF13372"/>
    </source>
</evidence>
<proteinExistence type="predicted"/>
<accession>A0AA96GAQ4</accession>
<dbReference type="AlphaFoldDB" id="A0AA96GAQ4"/>
<evidence type="ECO:0000313" key="2">
    <source>
        <dbReference type="EMBL" id="WNM57562.1"/>
    </source>
</evidence>
<dbReference type="InterPro" id="IPR053728">
    <property type="entry name" value="Alginate_Permeability_Chnl"/>
</dbReference>
<evidence type="ECO:0000313" key="3">
    <source>
        <dbReference type="Proteomes" id="UP001302719"/>
    </source>
</evidence>
<organism evidence="2 3">
    <name type="scientific">Candidatus Nitrospira allomarina</name>
    <dbReference type="NCBI Taxonomy" id="3020900"/>
    <lineage>
        <taxon>Bacteria</taxon>
        <taxon>Pseudomonadati</taxon>
        <taxon>Nitrospirota</taxon>
        <taxon>Nitrospiria</taxon>
        <taxon>Nitrospirales</taxon>
        <taxon>Nitrospiraceae</taxon>
        <taxon>Nitrospira</taxon>
    </lineage>
</organism>
<sequence>MALSLCWILLTASVSQSEEPHKQPSPPIDDPFLLWRLDAVRKRTRDIPQNVWERIRNGQKWTWNEYPDQVLIQEENVIKWPRYLSAALNTPEWLDLGFTNRVRREGFDYPFKADQKGNTWTWNQRTRFRATTKWKVFRAELEFQGANSGEQSNTDVVGSSTFNAANIQQLFVSMTLPSFLETGLRTDLHVGRINMDVGSRRLVARSRFPNTAQPFDGIHWRVAETNQWFFRAFFSEVVSDNNNRNRFGLFTNGGNYFWGLSYENSHVSWARTQLYYFGRDEKEKKGGTEREHSTLGVRVYQRPEIGAYDYEAESAWQFGTLDNMDHFAYLQHFSLGYTFAFPWSPRILAMYDYASGTKNPNGNQSHTFDSLFGARNFEYTSTSLFGPFFRSNISSPGIRLITHPLPTLDINVKYRVWYLAQSRDKWVNSGMQDPTGAAGNFLGQDVQVRLQWRPSPSFIIDAGYEHFFKGSYIKNQTDVPGNPPANDTNYFYIQTEVRF</sequence>
<feature type="domain" description="Alginate export" evidence="1">
    <location>
        <begin position="93"/>
        <end position="479"/>
    </location>
</feature>
<keyword evidence="3" id="KW-1185">Reference proteome</keyword>
<dbReference type="Gene3D" id="2.40.160.100">
    <property type="match status" value="1"/>
</dbReference>
<dbReference type="EMBL" id="CP116967">
    <property type="protein sequence ID" value="WNM57562.1"/>
    <property type="molecule type" value="Genomic_DNA"/>
</dbReference>
<protein>
    <submittedName>
        <fullName evidence="2">Alginate export family protein</fullName>
    </submittedName>
</protein>
<reference evidence="2 3" key="1">
    <citation type="submission" date="2023-01" db="EMBL/GenBank/DDBJ databases">
        <title>Cultivation and genomic characterization of new, ubiquitous marine nitrite-oxidizing bacteria from the Nitrospirales.</title>
        <authorList>
            <person name="Mueller A.J."/>
            <person name="Daebeler A."/>
            <person name="Herbold C.W."/>
            <person name="Kirkegaard R.H."/>
            <person name="Daims H."/>
        </authorList>
    </citation>
    <scope>NUCLEOTIDE SEQUENCE [LARGE SCALE GENOMIC DNA]</scope>
    <source>
        <strain evidence="2 3">VA</strain>
    </source>
</reference>
<dbReference type="InterPro" id="IPR025388">
    <property type="entry name" value="Alginate_export_dom"/>
</dbReference>
<name>A0AA96GAQ4_9BACT</name>
<dbReference type="Pfam" id="PF13372">
    <property type="entry name" value="Alginate_exp"/>
    <property type="match status" value="1"/>
</dbReference>
<dbReference type="RefSeq" id="WP_312642168.1">
    <property type="nucleotide sequence ID" value="NZ_CP116967.1"/>
</dbReference>
<gene>
    <name evidence="2" type="ORF">PP769_16560</name>
</gene>